<dbReference type="GO" id="GO:0016705">
    <property type="term" value="F:oxidoreductase activity, acting on paired donors, with incorporation or reduction of molecular oxygen"/>
    <property type="evidence" value="ECO:0007669"/>
    <property type="project" value="InterPro"/>
</dbReference>
<feature type="non-terminal residue" evidence="2">
    <location>
        <position position="439"/>
    </location>
</feature>
<dbReference type="AlphaFoldDB" id="A0A382GQD4"/>
<evidence type="ECO:0000313" key="2">
    <source>
        <dbReference type="EMBL" id="SVB77199.1"/>
    </source>
</evidence>
<accession>A0A382GQD4</accession>
<comment type="similarity">
    <text evidence="1">Belongs to the cytochrome P450 family.</text>
</comment>
<dbReference type="InterPro" id="IPR036396">
    <property type="entry name" value="Cyt_P450_sf"/>
</dbReference>
<evidence type="ECO:0008006" key="3">
    <source>
        <dbReference type="Google" id="ProtNLM"/>
    </source>
</evidence>
<dbReference type="PRINTS" id="PR00359">
    <property type="entry name" value="BP450"/>
</dbReference>
<name>A0A382GQD4_9ZZZZ</name>
<dbReference type="EMBL" id="UINC01056773">
    <property type="protein sequence ID" value="SVB77199.1"/>
    <property type="molecule type" value="Genomic_DNA"/>
</dbReference>
<proteinExistence type="inferred from homology"/>
<sequence>MEENGLHPNTFCTRFRDELTKGIIMSDRVVSEEERRIVPTIFDSEEYRTDPFPTYKKLRDYHPLYHDRFHSNWVLSRYEDVRAAFLDNENYNRAVYEEDGPYEFGSENVFGPTILELGNGEKHRWSRGVVAGQFIGRNLESFIPTIERIAAETIDLFSRRAAEDIAKGFIETGEVDLVEQFTIQYPIRVISGMLGLPREDEDQFVEWYQLLIAGLGIGEEFHRRGVQAREELNAYIDPFIKERRANPVGDDLITKIATAELGGQRMTDAEVKGFVNLLLAAGGDTTDKAIGNMWWFVLQNPDQLAELKRDPSLWDRAFTEMMRYDPPVHVQPRRTTREIAMYGKVIPTRANVTFQLGAANRDERVFKDPDKFDIFRKDLYCGKEMRVGYYANGEASHLGFGIGKHFCMGYAMARQESVIACQMLTEAMPNVRLKRDDAE</sequence>
<dbReference type="GO" id="GO:0020037">
    <property type="term" value="F:heme binding"/>
    <property type="evidence" value="ECO:0007669"/>
    <property type="project" value="InterPro"/>
</dbReference>
<dbReference type="InterPro" id="IPR002397">
    <property type="entry name" value="Cyt_P450_B"/>
</dbReference>
<reference evidence="2" key="1">
    <citation type="submission" date="2018-05" db="EMBL/GenBank/DDBJ databases">
        <authorList>
            <person name="Lanie J.A."/>
            <person name="Ng W.-L."/>
            <person name="Kazmierczak K.M."/>
            <person name="Andrzejewski T.M."/>
            <person name="Davidsen T.M."/>
            <person name="Wayne K.J."/>
            <person name="Tettelin H."/>
            <person name="Glass J.I."/>
            <person name="Rusch D."/>
            <person name="Podicherti R."/>
            <person name="Tsui H.-C.T."/>
            <person name="Winkler M.E."/>
        </authorList>
    </citation>
    <scope>NUCLEOTIDE SEQUENCE</scope>
</reference>
<dbReference type="GO" id="GO:0005506">
    <property type="term" value="F:iron ion binding"/>
    <property type="evidence" value="ECO:0007669"/>
    <property type="project" value="InterPro"/>
</dbReference>
<dbReference type="PANTHER" id="PTHR46696:SF3">
    <property type="entry name" value="PULCHERRIMINIC ACID SYNTHASE"/>
    <property type="match status" value="1"/>
</dbReference>
<dbReference type="SUPFAM" id="SSF48264">
    <property type="entry name" value="Cytochrome P450"/>
    <property type="match status" value="1"/>
</dbReference>
<dbReference type="Pfam" id="PF00067">
    <property type="entry name" value="p450"/>
    <property type="match status" value="2"/>
</dbReference>
<dbReference type="PROSITE" id="PS00086">
    <property type="entry name" value="CYTOCHROME_P450"/>
    <property type="match status" value="1"/>
</dbReference>
<protein>
    <recommendedName>
        <fullName evidence="3">Cytochrome P450</fullName>
    </recommendedName>
</protein>
<dbReference type="Gene3D" id="1.10.630.10">
    <property type="entry name" value="Cytochrome P450"/>
    <property type="match status" value="1"/>
</dbReference>
<gene>
    <name evidence="2" type="ORF">METZ01_LOCUS230053</name>
</gene>
<dbReference type="InterPro" id="IPR017972">
    <property type="entry name" value="Cyt_P450_CS"/>
</dbReference>
<dbReference type="InterPro" id="IPR001128">
    <property type="entry name" value="Cyt_P450"/>
</dbReference>
<dbReference type="PANTHER" id="PTHR46696">
    <property type="entry name" value="P450, PUTATIVE (EUROFUNG)-RELATED"/>
    <property type="match status" value="1"/>
</dbReference>
<dbReference type="GO" id="GO:0004497">
    <property type="term" value="F:monooxygenase activity"/>
    <property type="evidence" value="ECO:0007669"/>
    <property type="project" value="InterPro"/>
</dbReference>
<evidence type="ECO:0000256" key="1">
    <source>
        <dbReference type="ARBA" id="ARBA00010617"/>
    </source>
</evidence>
<organism evidence="2">
    <name type="scientific">marine metagenome</name>
    <dbReference type="NCBI Taxonomy" id="408172"/>
    <lineage>
        <taxon>unclassified sequences</taxon>
        <taxon>metagenomes</taxon>
        <taxon>ecological metagenomes</taxon>
    </lineage>
</organism>